<evidence type="ECO:0000256" key="5">
    <source>
        <dbReference type="ARBA" id="ARBA00022842"/>
    </source>
</evidence>
<dbReference type="PANTHER" id="PTHR13890">
    <property type="entry name" value="RNA SPLICING PROTEIN MRS2, MITOCHONDRIAL"/>
    <property type="match status" value="1"/>
</dbReference>
<protein>
    <recommendedName>
        <fullName evidence="11">Magnesium transporter</fullName>
    </recommendedName>
</protein>
<reference evidence="13" key="1">
    <citation type="submission" date="2020-07" db="EMBL/GenBank/DDBJ databases">
        <title>Genome sequence and genetic diversity analysis of an under-domesticated orphan crop, white fonio (Digitaria exilis).</title>
        <authorList>
            <person name="Bennetzen J.L."/>
            <person name="Chen S."/>
            <person name="Ma X."/>
            <person name="Wang X."/>
            <person name="Yssel A.E.J."/>
            <person name="Chaluvadi S.R."/>
            <person name="Johnson M."/>
            <person name="Gangashetty P."/>
            <person name="Hamidou F."/>
            <person name="Sanogo M.D."/>
            <person name="Zwaenepoel A."/>
            <person name="Wallace J."/>
            <person name="Van De Peer Y."/>
            <person name="Van Deynze A."/>
        </authorList>
    </citation>
    <scope>NUCLEOTIDE SEQUENCE</scope>
    <source>
        <tissue evidence="13">Leaves</tissue>
    </source>
</reference>
<proteinExistence type="inferred from homology"/>
<dbReference type="FunFam" id="1.20.58.340:FF:000022">
    <property type="entry name" value="Magnesium transporter MRS2-F"/>
    <property type="match status" value="1"/>
</dbReference>
<dbReference type="Gene3D" id="2.40.128.330">
    <property type="match status" value="1"/>
</dbReference>
<keyword evidence="5 11" id="KW-0460">Magnesium</keyword>
<dbReference type="Gene3D" id="1.20.58.340">
    <property type="entry name" value="Magnesium transport protein CorA, transmembrane region"/>
    <property type="match status" value="1"/>
</dbReference>
<dbReference type="OrthoDB" id="10251508at2759"/>
<evidence type="ECO:0000256" key="2">
    <source>
        <dbReference type="ARBA" id="ARBA00007535"/>
    </source>
</evidence>
<evidence type="ECO:0000313" key="13">
    <source>
        <dbReference type="EMBL" id="KAF8664939.1"/>
    </source>
</evidence>
<comment type="similarity">
    <text evidence="2 11">Belongs to the CorA metal ion transporter (MIT) (TC 1.A.35.5) family.</text>
</comment>
<dbReference type="GO" id="GO:0015095">
    <property type="term" value="F:magnesium ion transmembrane transporter activity"/>
    <property type="evidence" value="ECO:0007669"/>
    <property type="project" value="UniProtKB-ARBA"/>
</dbReference>
<evidence type="ECO:0000256" key="10">
    <source>
        <dbReference type="ARBA" id="ARBA00059335"/>
    </source>
</evidence>
<evidence type="ECO:0000256" key="9">
    <source>
        <dbReference type="ARBA" id="ARBA00023136"/>
    </source>
</evidence>
<evidence type="ECO:0000256" key="8">
    <source>
        <dbReference type="ARBA" id="ARBA00023065"/>
    </source>
</evidence>
<dbReference type="Pfam" id="PF22099">
    <property type="entry name" value="MRS2-like"/>
    <property type="match status" value="3"/>
</dbReference>
<evidence type="ECO:0000256" key="1">
    <source>
        <dbReference type="ARBA" id="ARBA00004141"/>
    </source>
</evidence>
<evidence type="ECO:0000256" key="12">
    <source>
        <dbReference type="SAM" id="MobiDB-lite"/>
    </source>
</evidence>
<evidence type="ECO:0000313" key="14">
    <source>
        <dbReference type="Proteomes" id="UP000636709"/>
    </source>
</evidence>
<dbReference type="InterPro" id="IPR039204">
    <property type="entry name" value="MRS2-like"/>
</dbReference>
<keyword evidence="6 11" id="KW-1133">Transmembrane helix</keyword>
<feature type="transmembrane region" description="Helical" evidence="11">
    <location>
        <begin position="370"/>
        <end position="393"/>
    </location>
</feature>
<accession>A0A835E5P7</accession>
<name>A0A835E5P7_9POAL</name>
<dbReference type="Proteomes" id="UP000636709">
    <property type="component" value="Unassembled WGS sequence"/>
</dbReference>
<evidence type="ECO:0000256" key="7">
    <source>
        <dbReference type="ARBA" id="ARBA00023054"/>
    </source>
</evidence>
<dbReference type="AlphaFoldDB" id="A0A835E5P7"/>
<feature type="region of interest" description="Disordered" evidence="12">
    <location>
        <begin position="126"/>
        <end position="151"/>
    </location>
</feature>
<organism evidence="13 14">
    <name type="scientific">Digitaria exilis</name>
    <dbReference type="NCBI Taxonomy" id="1010633"/>
    <lineage>
        <taxon>Eukaryota</taxon>
        <taxon>Viridiplantae</taxon>
        <taxon>Streptophyta</taxon>
        <taxon>Embryophyta</taxon>
        <taxon>Tracheophyta</taxon>
        <taxon>Spermatophyta</taxon>
        <taxon>Magnoliopsida</taxon>
        <taxon>Liliopsida</taxon>
        <taxon>Poales</taxon>
        <taxon>Poaceae</taxon>
        <taxon>PACMAD clade</taxon>
        <taxon>Panicoideae</taxon>
        <taxon>Panicodae</taxon>
        <taxon>Paniceae</taxon>
        <taxon>Anthephorinae</taxon>
        <taxon>Digitaria</taxon>
    </lineage>
</organism>
<evidence type="ECO:0000256" key="4">
    <source>
        <dbReference type="ARBA" id="ARBA00022692"/>
    </source>
</evidence>
<comment type="function">
    <text evidence="10 11">Magnesium transporter that may mediate the influx of magnesium.</text>
</comment>
<comment type="subcellular location">
    <subcellularLocation>
        <location evidence="1 11">Membrane</location>
        <topology evidence="1 11">Multi-pass membrane protein</topology>
    </subcellularLocation>
</comment>
<keyword evidence="9 11" id="KW-0472">Membrane</keyword>
<gene>
    <name evidence="13" type="ORF">HU200_054257</name>
</gene>
<dbReference type="EMBL" id="JACEFO010002346">
    <property type="protein sequence ID" value="KAF8664939.1"/>
    <property type="molecule type" value="Genomic_DNA"/>
</dbReference>
<feature type="region of interest" description="Disordered" evidence="12">
    <location>
        <begin position="278"/>
        <end position="311"/>
    </location>
</feature>
<dbReference type="GO" id="GO:0016020">
    <property type="term" value="C:membrane"/>
    <property type="evidence" value="ECO:0007669"/>
    <property type="project" value="UniProtKB-SubCell"/>
</dbReference>
<sequence>MRPHATGTGGGGGLGRRKAGAAAAAASREWMVVPASGPARVEEAGKYAVMARTGLPARDLRVLDPLLSYPSTILGRERAIVVNLERVKAVITAAEVLLPNSKDPAFTRFVHDLQTRVLASSSDQAADLTDMEGDSSAVASPFPVPNSSKGHELEMTNKSTVVPEMTSNSSMPNLAAAKDGNTKVLPFEFRALEVCLESACRSLEEETSTLEQEAYPALDELTSKISTLNLERVRQIKSRLVAISGRVQKVRDELEHLLDDEMDMAEMYLTEKLTQQEISEASSRVEVDDPAQTEEDRDEDYRSEPDGSNGSFIGYKPHIEELEMLLEAYFVQIDGTLNKLSHLREYVDDTEDYINIMLDDKQNQLLQMGVMLSTATVVITAGVAVVGLFGMNIGISLYNSDTEEETRAGNVRFWETTFGTISGCVILYIIAMGWGKRSGLLQ</sequence>
<keyword evidence="7" id="KW-0175">Coiled coil</keyword>
<keyword evidence="8 11" id="KW-0406">Ion transport</keyword>
<dbReference type="PANTHER" id="PTHR13890:SF29">
    <property type="entry name" value="MAGNESIUM TRANSPORTER MRS2-F"/>
    <property type="match status" value="1"/>
</dbReference>
<dbReference type="FunFam" id="2.40.128.330:FF:000001">
    <property type="entry name" value="Magnesium transporter MRS2-1"/>
    <property type="match status" value="1"/>
</dbReference>
<evidence type="ECO:0000256" key="11">
    <source>
        <dbReference type="RuleBase" id="RU366041"/>
    </source>
</evidence>
<comment type="caution">
    <text evidence="13">The sequence shown here is derived from an EMBL/GenBank/DDBJ whole genome shotgun (WGS) entry which is preliminary data.</text>
</comment>
<dbReference type="CDD" id="cd12823">
    <property type="entry name" value="Mrs2_Mfm1p-like"/>
    <property type="match status" value="1"/>
</dbReference>
<keyword evidence="14" id="KW-1185">Reference proteome</keyword>
<evidence type="ECO:0000256" key="6">
    <source>
        <dbReference type="ARBA" id="ARBA00022989"/>
    </source>
</evidence>
<keyword evidence="4 11" id="KW-0812">Transmembrane</keyword>
<evidence type="ECO:0000256" key="3">
    <source>
        <dbReference type="ARBA" id="ARBA00022448"/>
    </source>
</evidence>
<keyword evidence="3 11" id="KW-0813">Transport</keyword>
<feature type="transmembrane region" description="Helical" evidence="11">
    <location>
        <begin position="413"/>
        <end position="434"/>
    </location>
</feature>
<feature type="compositionally biased region" description="Acidic residues" evidence="12">
    <location>
        <begin position="288"/>
        <end position="298"/>
    </location>
</feature>